<gene>
    <name evidence="3" type="ORF">SAMN04490247_3276</name>
</gene>
<keyword evidence="4" id="KW-1185">Reference proteome</keyword>
<dbReference type="AlphaFoldDB" id="A0A1G8WQ79"/>
<keyword evidence="1" id="KW-0812">Transmembrane</keyword>
<keyword evidence="1" id="KW-1133">Transmembrane helix</keyword>
<proteinExistence type="predicted"/>
<dbReference type="EMBL" id="FNEV01000018">
    <property type="protein sequence ID" value="SDJ80246.1"/>
    <property type="molecule type" value="Genomic_DNA"/>
</dbReference>
<dbReference type="InterPro" id="IPR053046">
    <property type="entry name" value="ABC-5_transporter"/>
</dbReference>
<evidence type="ECO:0000313" key="4">
    <source>
        <dbReference type="Proteomes" id="UP000199225"/>
    </source>
</evidence>
<evidence type="ECO:0000259" key="2">
    <source>
        <dbReference type="Pfam" id="PF20047"/>
    </source>
</evidence>
<feature type="transmembrane region" description="Helical" evidence="1">
    <location>
        <begin position="156"/>
        <end position="176"/>
    </location>
</feature>
<feature type="transmembrane region" description="Helical" evidence="1">
    <location>
        <begin position="239"/>
        <end position="260"/>
    </location>
</feature>
<dbReference type="OrthoDB" id="1706490at2"/>
<dbReference type="RefSeq" id="WP_093194896.1">
    <property type="nucleotide sequence ID" value="NZ_FNEV01000018.1"/>
</dbReference>
<feature type="transmembrane region" description="Helical" evidence="1">
    <location>
        <begin position="21"/>
        <end position="39"/>
    </location>
</feature>
<organism evidence="3 4">
    <name type="scientific">Salimicrobium halophilum</name>
    <dbReference type="NCBI Taxonomy" id="86666"/>
    <lineage>
        <taxon>Bacteria</taxon>
        <taxon>Bacillati</taxon>
        <taxon>Bacillota</taxon>
        <taxon>Bacilli</taxon>
        <taxon>Bacillales</taxon>
        <taxon>Bacillaceae</taxon>
        <taxon>Salimicrobium</taxon>
    </lineage>
</organism>
<dbReference type="InterPro" id="IPR045611">
    <property type="entry name" value="DUF6449"/>
</dbReference>
<evidence type="ECO:0000256" key="1">
    <source>
        <dbReference type="SAM" id="Phobius"/>
    </source>
</evidence>
<evidence type="ECO:0000313" key="3">
    <source>
        <dbReference type="EMBL" id="SDJ80246.1"/>
    </source>
</evidence>
<keyword evidence="1" id="KW-0472">Membrane</keyword>
<feature type="transmembrane region" description="Helical" evidence="1">
    <location>
        <begin position="110"/>
        <end position="136"/>
    </location>
</feature>
<feature type="transmembrane region" description="Helical" evidence="1">
    <location>
        <begin position="339"/>
        <end position="358"/>
    </location>
</feature>
<dbReference type="PANTHER" id="PTHR39177">
    <property type="entry name" value="ABC TRANSPORTER PERMEASE YTRC-RELATED"/>
    <property type="match status" value="1"/>
</dbReference>
<dbReference type="STRING" id="86666.SAMN04490247_3276"/>
<feature type="transmembrane region" description="Helical" evidence="1">
    <location>
        <begin position="305"/>
        <end position="327"/>
    </location>
</feature>
<dbReference type="Pfam" id="PF20047">
    <property type="entry name" value="DUF6449"/>
    <property type="match status" value="1"/>
</dbReference>
<protein>
    <submittedName>
        <fullName evidence="3">ABC-2 type transport system permease protein</fullName>
    </submittedName>
</protein>
<feature type="domain" description="DUF6449" evidence="2">
    <location>
        <begin position="428"/>
        <end position="508"/>
    </location>
</feature>
<feature type="transmembrane region" description="Helical" evidence="1">
    <location>
        <begin position="183"/>
        <end position="207"/>
    </location>
</feature>
<dbReference type="PANTHER" id="PTHR39177:SF1">
    <property type="entry name" value="ABC TRANSPORTER PERMEASE YTRC-RELATED"/>
    <property type="match status" value="1"/>
</dbReference>
<sequence>MRKKTLFKAELLKQVLRQTGWVSIAYFIALFFILPFQVLRRTGEDGIGYPVYPESLPEGMNPLFDYGYGLQYPFVLLAPLLMGIFLFRYLQNKGYSDFLHSLPMKRVQLFLIHIGTGVLLLAVPLLLNALLLGLLLTTGDATILYEWNDIGEWTGVLLLFSLLIYSVSVFVGMLTGMSLLQGIVAFIFLVLPEALMTLVTSNLVFYFEGFTPSYYMSAFSQEYSPVIQMFSANLGSVPGMVLMFYGIATLLFLLGAYSLYRIRPLEMAGQAVSFPKAAPVFQYLIIFCFMLVGGIFFASGPWDTWEWLIFGYVVGSLFGFLVTEMLLEKTWRIFSLRTIRNYVVFAGISAIVVFVVQLDLFGYEERLPELEDIESVYIGDHNYRSTSSATMGENMTETENILRVMNVHKYLVEHTSGNKEGRSLFLEYELEDGERVARSYVLPPGFNREDYLQEVYESREYKEMSSPIFRTGPEDVKSVEFHGGEGTSYEISDAAEIEAFYEHMREDIYSRSYSQMTSPRLLGSDVILHMKGTGLSAQADTERFQVSLYDENTAAWMKEEGFYDQVFTDIEDVEELKIVTFDQVPEGDYYEEFRTRADDGEGVETISDPDEIREILSSSLFPAPAERMVGIYFKQSQSYPMDIYGLEE</sequence>
<accession>A0A1G8WQ79</accession>
<feature type="transmembrane region" description="Helical" evidence="1">
    <location>
        <begin position="70"/>
        <end position="90"/>
    </location>
</feature>
<dbReference type="Proteomes" id="UP000199225">
    <property type="component" value="Unassembled WGS sequence"/>
</dbReference>
<feature type="transmembrane region" description="Helical" evidence="1">
    <location>
        <begin position="280"/>
        <end position="299"/>
    </location>
</feature>
<name>A0A1G8WQ79_9BACI</name>
<reference evidence="4" key="1">
    <citation type="submission" date="2016-10" db="EMBL/GenBank/DDBJ databases">
        <authorList>
            <person name="Varghese N."/>
            <person name="Submissions S."/>
        </authorList>
    </citation>
    <scope>NUCLEOTIDE SEQUENCE [LARGE SCALE GENOMIC DNA]</scope>
    <source>
        <strain evidence="4">DSM 4771</strain>
    </source>
</reference>